<keyword evidence="1" id="KW-1185">Reference proteome</keyword>
<name>A0A915J286_ROMCU</name>
<organism evidence="1 2">
    <name type="scientific">Romanomermis culicivorax</name>
    <name type="common">Nematode worm</name>
    <dbReference type="NCBI Taxonomy" id="13658"/>
    <lineage>
        <taxon>Eukaryota</taxon>
        <taxon>Metazoa</taxon>
        <taxon>Ecdysozoa</taxon>
        <taxon>Nematoda</taxon>
        <taxon>Enoplea</taxon>
        <taxon>Dorylaimia</taxon>
        <taxon>Mermithida</taxon>
        <taxon>Mermithoidea</taxon>
        <taxon>Mermithidae</taxon>
        <taxon>Romanomermis</taxon>
    </lineage>
</organism>
<evidence type="ECO:0000313" key="1">
    <source>
        <dbReference type="Proteomes" id="UP000887565"/>
    </source>
</evidence>
<evidence type="ECO:0000313" key="2">
    <source>
        <dbReference type="WBParaSite" id="nRc.2.0.1.t19812-RA"/>
    </source>
</evidence>
<proteinExistence type="predicted"/>
<dbReference type="Proteomes" id="UP000887565">
    <property type="component" value="Unplaced"/>
</dbReference>
<sequence length="163" mass="18726">MFYPRDERNAIQRKSGYPLLSQVVLLQINNLGRSAVGHTFPSEQQGVESPKPIGSTYGFLHVQRYDVQKIVIFDVTVLTSGRNRKLSAFFLPVNCSIPNVADSHIAHVLETCRREKWGDKSCVRLIRPFGIGKCIRGLNPIWPAKRDYPIWQDLLWKCFQIEK</sequence>
<dbReference type="WBParaSite" id="nRc.2.0.1.t19812-RA">
    <property type="protein sequence ID" value="nRc.2.0.1.t19812-RA"/>
    <property type="gene ID" value="nRc.2.0.1.g19812"/>
</dbReference>
<reference evidence="2" key="1">
    <citation type="submission" date="2022-11" db="UniProtKB">
        <authorList>
            <consortium name="WormBaseParasite"/>
        </authorList>
    </citation>
    <scope>IDENTIFICATION</scope>
</reference>
<dbReference type="AlphaFoldDB" id="A0A915J286"/>
<protein>
    <submittedName>
        <fullName evidence="2">Uncharacterized protein</fullName>
    </submittedName>
</protein>
<accession>A0A915J286</accession>